<dbReference type="EMBL" id="JAQKAB010000003">
    <property type="protein sequence ID" value="MDA7026302.1"/>
    <property type="molecule type" value="Genomic_DNA"/>
</dbReference>
<evidence type="ECO:0000256" key="6">
    <source>
        <dbReference type="HAMAP-Rule" id="MF_01518"/>
    </source>
</evidence>
<dbReference type="CDD" id="cd01295">
    <property type="entry name" value="AdeC"/>
    <property type="match status" value="1"/>
</dbReference>
<evidence type="ECO:0000313" key="10">
    <source>
        <dbReference type="Proteomes" id="UP001211894"/>
    </source>
</evidence>
<dbReference type="Pfam" id="PF01979">
    <property type="entry name" value="Amidohydro_1"/>
    <property type="match status" value="1"/>
</dbReference>
<dbReference type="GO" id="GO:0000034">
    <property type="term" value="F:adenine deaminase activity"/>
    <property type="evidence" value="ECO:0007669"/>
    <property type="project" value="UniProtKB-EC"/>
</dbReference>
<feature type="domain" description="Adenine deaminase C-terminal" evidence="8">
    <location>
        <begin position="401"/>
        <end position="569"/>
    </location>
</feature>
<keyword evidence="3 6" id="KW-0378">Hydrolase</keyword>
<evidence type="ECO:0000256" key="1">
    <source>
        <dbReference type="ARBA" id="ARBA00006773"/>
    </source>
</evidence>
<dbReference type="Proteomes" id="UP001211894">
    <property type="component" value="Unassembled WGS sequence"/>
</dbReference>
<feature type="domain" description="Amidohydrolase-related" evidence="7">
    <location>
        <begin position="66"/>
        <end position="347"/>
    </location>
</feature>
<protein>
    <recommendedName>
        <fullName evidence="2 6">Adenine deaminase</fullName>
        <shortName evidence="6">Adenase</shortName>
        <shortName evidence="6">Adenine aminase</shortName>
        <ecNumber evidence="2 6">3.5.4.2</ecNumber>
    </recommendedName>
</protein>
<comment type="caution">
    <text evidence="9">The sequence shown here is derived from an EMBL/GenBank/DDBJ whole genome shotgun (WGS) entry which is preliminary data.</text>
</comment>
<evidence type="ECO:0000256" key="5">
    <source>
        <dbReference type="ARBA" id="ARBA00047720"/>
    </source>
</evidence>
<evidence type="ECO:0000259" key="8">
    <source>
        <dbReference type="Pfam" id="PF13382"/>
    </source>
</evidence>
<evidence type="ECO:0000313" key="9">
    <source>
        <dbReference type="EMBL" id="MDA7026302.1"/>
    </source>
</evidence>
<dbReference type="SUPFAM" id="SSF51338">
    <property type="entry name" value="Composite domain of metallo-dependent hydrolases"/>
    <property type="match status" value="1"/>
</dbReference>
<reference evidence="9 10" key="1">
    <citation type="submission" date="2023-01" db="EMBL/GenBank/DDBJ databases">
        <title>Bacillus changyiensis sp. nov., isolated from a coastal deposit.</title>
        <authorList>
            <person name="Xiao G."/>
            <person name="Lai Q."/>
            <person name="Hu Z."/>
            <person name="Shao Z."/>
        </authorList>
    </citation>
    <scope>NUCLEOTIDE SEQUENCE [LARGE SCALE GENOMIC DNA]</scope>
    <source>
        <strain evidence="9 10">CLL-7-23</strain>
    </source>
</reference>
<accession>A0ABT4X4J6</accession>
<dbReference type="SUPFAM" id="SSF51556">
    <property type="entry name" value="Metallo-dependent hydrolases"/>
    <property type="match status" value="1"/>
</dbReference>
<evidence type="ECO:0000256" key="4">
    <source>
        <dbReference type="ARBA" id="ARBA00023211"/>
    </source>
</evidence>
<dbReference type="PANTHER" id="PTHR11113">
    <property type="entry name" value="N-ACETYLGLUCOSAMINE-6-PHOSPHATE DEACETYLASE"/>
    <property type="match status" value="1"/>
</dbReference>
<dbReference type="InterPro" id="IPR006680">
    <property type="entry name" value="Amidohydro-rel"/>
</dbReference>
<dbReference type="Gene3D" id="2.30.40.10">
    <property type="entry name" value="Urease, subunit C, domain 1"/>
    <property type="match status" value="1"/>
</dbReference>
<dbReference type="NCBIfam" id="TIGR01178">
    <property type="entry name" value="ade"/>
    <property type="match status" value="1"/>
</dbReference>
<proteinExistence type="inferred from homology"/>
<name>A0ABT4X4J6_9BACI</name>
<dbReference type="InterPro" id="IPR032466">
    <property type="entry name" value="Metal_Hydrolase"/>
</dbReference>
<evidence type="ECO:0000256" key="2">
    <source>
        <dbReference type="ARBA" id="ARBA00012782"/>
    </source>
</evidence>
<comment type="catalytic activity">
    <reaction evidence="5 6">
        <text>adenine + H2O + H(+) = hypoxanthine + NH4(+)</text>
        <dbReference type="Rhea" id="RHEA:23688"/>
        <dbReference type="ChEBI" id="CHEBI:15377"/>
        <dbReference type="ChEBI" id="CHEBI:15378"/>
        <dbReference type="ChEBI" id="CHEBI:16708"/>
        <dbReference type="ChEBI" id="CHEBI:17368"/>
        <dbReference type="ChEBI" id="CHEBI:28938"/>
        <dbReference type="EC" id="3.5.4.2"/>
    </reaction>
</comment>
<dbReference type="RefSeq" id="WP_271340125.1">
    <property type="nucleotide sequence ID" value="NZ_JAQKAB010000003.1"/>
</dbReference>
<dbReference type="InterPro" id="IPR006679">
    <property type="entry name" value="Adenine_deam"/>
</dbReference>
<dbReference type="InterPro" id="IPR026912">
    <property type="entry name" value="Adenine_deam_C"/>
</dbReference>
<dbReference type="Pfam" id="PF13382">
    <property type="entry name" value="Adenine_deam_C"/>
    <property type="match status" value="1"/>
</dbReference>
<keyword evidence="4 6" id="KW-0464">Manganese</keyword>
<sequence length="575" mass="63084">MDKKRLIDRLDTASHRKKADTVVKNGKVMDVFNQKWIETDIAITNGVIVGLGDYEGKETIDAKGQMIVPGFIDGHVHIESSMVTPPQFAKAVIPHGVTTVITDPHEIANVSGVKGIHFMLEQARLTPLNIYFMLPSSVPATALEKSGAVLHAKDLQPFYRYKEVLGLAEVMDYVSVETADEEMTQKLIDAHTAGKWIDGHLAGLSAKFVNVYRAAGVLTDHEVTTPEEALDRISRGMYVMLREGSAAKNVSKVLPAVNEKNGRRFFFCTDDKHLLELMEEGSINYQVKLAIQKGLDPFLAYQMGSFNAAECYGLTTKGAIAPGYDADLLFLSDLNHVKINETMIAGVIYREEDEGVLPSIQADSKMLQSVHLAPNLNAEDLQIPICQNKDLHVIEIIPNQLVTKLILEQPVKDQKFFKADPKNDLLKIAVIERHRGIKEIGLGIVKGFGIKNGAIATTISHDSHHLIVIGTNDDDILAAVDRLGKIGGGLTVSKGGRVLHAVALPIAGLLSDKPLQEVNESLVTLEEALKQTGFSETFNPFLTLSFLALPVIPEIKMTTNGLFDVRAFKHIPIQK</sequence>
<dbReference type="InterPro" id="IPR011059">
    <property type="entry name" value="Metal-dep_hydrolase_composite"/>
</dbReference>
<comment type="similarity">
    <text evidence="1 6">Belongs to the metallo-dependent hydrolases superfamily. Adenine deaminase family.</text>
</comment>
<evidence type="ECO:0000259" key="7">
    <source>
        <dbReference type="Pfam" id="PF01979"/>
    </source>
</evidence>
<dbReference type="Gene3D" id="3.20.20.140">
    <property type="entry name" value="Metal-dependent hydrolases"/>
    <property type="match status" value="1"/>
</dbReference>
<dbReference type="PANTHER" id="PTHR11113:SF2">
    <property type="entry name" value="ADENINE DEAMINASE"/>
    <property type="match status" value="1"/>
</dbReference>
<dbReference type="HAMAP" id="MF_01518">
    <property type="entry name" value="Adenine_deamin"/>
    <property type="match status" value="1"/>
</dbReference>
<evidence type="ECO:0000256" key="3">
    <source>
        <dbReference type="ARBA" id="ARBA00022801"/>
    </source>
</evidence>
<comment type="cofactor">
    <cofactor evidence="6">
        <name>Mn(2+)</name>
        <dbReference type="ChEBI" id="CHEBI:29035"/>
    </cofactor>
</comment>
<organism evidence="9 10">
    <name type="scientific">Bacillus changyiensis</name>
    <dbReference type="NCBI Taxonomy" id="3004103"/>
    <lineage>
        <taxon>Bacteria</taxon>
        <taxon>Bacillati</taxon>
        <taxon>Bacillota</taxon>
        <taxon>Bacilli</taxon>
        <taxon>Bacillales</taxon>
        <taxon>Bacillaceae</taxon>
        <taxon>Bacillus</taxon>
    </lineage>
</organism>
<keyword evidence="10" id="KW-1185">Reference proteome</keyword>
<gene>
    <name evidence="6 9" type="primary">ade</name>
    <name evidence="9" type="ORF">PJ311_06690</name>
</gene>
<dbReference type="EC" id="3.5.4.2" evidence="2 6"/>